<dbReference type="AlphaFoldDB" id="A0A842HUD3"/>
<dbReference type="RefSeq" id="WP_185799454.1">
    <property type="nucleotide sequence ID" value="NZ_JACJVJ010000001.1"/>
</dbReference>
<name>A0A842HUD3_9SPHN</name>
<organism evidence="1 2">
    <name type="scientific">Parasphingopyxis marina</name>
    <dbReference type="NCBI Taxonomy" id="2761622"/>
    <lineage>
        <taxon>Bacteria</taxon>
        <taxon>Pseudomonadati</taxon>
        <taxon>Pseudomonadota</taxon>
        <taxon>Alphaproteobacteria</taxon>
        <taxon>Sphingomonadales</taxon>
        <taxon>Sphingomonadaceae</taxon>
        <taxon>Parasphingopyxis</taxon>
    </lineage>
</organism>
<dbReference type="Gene3D" id="3.90.190.10">
    <property type="entry name" value="Protein tyrosine phosphatase superfamily"/>
    <property type="match status" value="1"/>
</dbReference>
<dbReference type="InterPro" id="IPR029021">
    <property type="entry name" value="Prot-tyrosine_phosphatase-like"/>
</dbReference>
<gene>
    <name evidence="1" type="ORF">H6P80_00785</name>
</gene>
<evidence type="ECO:0000313" key="2">
    <source>
        <dbReference type="Proteomes" id="UP000564378"/>
    </source>
</evidence>
<dbReference type="Proteomes" id="UP000564378">
    <property type="component" value="Unassembled WGS sequence"/>
</dbReference>
<protein>
    <submittedName>
        <fullName evidence="1">Protein tyrosine phosphatase family protein</fullName>
    </submittedName>
</protein>
<accession>A0A842HUD3</accession>
<sequence length="145" mass="15859">MLDEAGIYNFRRLSPELTTSGQPSPDQLRLLGEAGVETVINLAMPDSPHAVPEEAEILGGLGIAYIAIPVDFAAPGEDDFLAFREAMDALGGGTAHVHCIANYRVSAFLHRYRKVRPDWAGEDPADPLPGDWEPDAVWREFMNRG</sequence>
<keyword evidence="2" id="KW-1185">Reference proteome</keyword>
<evidence type="ECO:0000313" key="1">
    <source>
        <dbReference type="EMBL" id="MBC2776143.1"/>
    </source>
</evidence>
<dbReference type="EMBL" id="JACJVJ010000001">
    <property type="protein sequence ID" value="MBC2776143.1"/>
    <property type="molecule type" value="Genomic_DNA"/>
</dbReference>
<comment type="caution">
    <text evidence="1">The sequence shown here is derived from an EMBL/GenBank/DDBJ whole genome shotgun (WGS) entry which is preliminary data.</text>
</comment>
<dbReference type="SUPFAM" id="SSF52799">
    <property type="entry name" value="(Phosphotyrosine protein) phosphatases II"/>
    <property type="match status" value="1"/>
</dbReference>
<dbReference type="CDD" id="cd14503">
    <property type="entry name" value="PTP-bact"/>
    <property type="match status" value="1"/>
</dbReference>
<reference evidence="1 2" key="1">
    <citation type="submission" date="2020-08" db="EMBL/GenBank/DDBJ databases">
        <title>Draft genome sequence of Parasphingopyxis sp. GrpM-11.</title>
        <authorList>
            <person name="Oh J."/>
            <person name="Roh D.-H."/>
        </authorList>
    </citation>
    <scope>NUCLEOTIDE SEQUENCE [LARGE SCALE GENOMIC DNA]</scope>
    <source>
        <strain evidence="1 2">GrpM-11</strain>
    </source>
</reference>
<proteinExistence type="predicted"/>